<dbReference type="SUPFAM" id="SSF55729">
    <property type="entry name" value="Acyl-CoA N-acyltransferases (Nat)"/>
    <property type="match status" value="1"/>
</dbReference>
<dbReference type="CDD" id="cd04301">
    <property type="entry name" value="NAT_SF"/>
    <property type="match status" value="1"/>
</dbReference>
<accession>A0ABT1A9Q3</accession>
<dbReference type="PROSITE" id="PS51186">
    <property type="entry name" value="GNAT"/>
    <property type="match status" value="1"/>
</dbReference>
<evidence type="ECO:0000256" key="2">
    <source>
        <dbReference type="ARBA" id="ARBA00023315"/>
    </source>
</evidence>
<dbReference type="InterPro" id="IPR016181">
    <property type="entry name" value="Acyl_CoA_acyltransferase"/>
</dbReference>
<dbReference type="EMBL" id="JAGSOV010000069">
    <property type="protein sequence ID" value="MCO1659660.1"/>
    <property type="molecule type" value="Genomic_DNA"/>
</dbReference>
<evidence type="ECO:0000313" key="4">
    <source>
        <dbReference type="EMBL" id="MCO1659660.1"/>
    </source>
</evidence>
<dbReference type="Pfam" id="PF08445">
    <property type="entry name" value="FR47"/>
    <property type="match status" value="1"/>
</dbReference>
<protein>
    <submittedName>
        <fullName evidence="4">GNAT family N-acetyltransferase</fullName>
        <ecNumber evidence="4">2.3.1.-</ecNumber>
    </submittedName>
</protein>
<dbReference type="Proteomes" id="UP001165283">
    <property type="component" value="Unassembled WGS sequence"/>
</dbReference>
<dbReference type="GO" id="GO:0016746">
    <property type="term" value="F:acyltransferase activity"/>
    <property type="evidence" value="ECO:0007669"/>
    <property type="project" value="UniProtKB-KW"/>
</dbReference>
<keyword evidence="1 4" id="KW-0808">Transferase</keyword>
<dbReference type="InterPro" id="IPR000182">
    <property type="entry name" value="GNAT_dom"/>
</dbReference>
<reference evidence="4" key="1">
    <citation type="submission" date="2021-04" db="EMBL/GenBank/DDBJ databases">
        <title>Pseudonocardia sp. nov., isolated from sandy soil of mangrove forest.</title>
        <authorList>
            <person name="Zan Z."/>
            <person name="Huang R."/>
            <person name="Liu W."/>
        </authorList>
    </citation>
    <scope>NUCLEOTIDE SEQUENCE</scope>
    <source>
        <strain evidence="4">S2-4</strain>
    </source>
</reference>
<evidence type="ECO:0000259" key="3">
    <source>
        <dbReference type="PROSITE" id="PS51186"/>
    </source>
</evidence>
<dbReference type="EC" id="2.3.1.-" evidence="4"/>
<dbReference type="InterPro" id="IPR050680">
    <property type="entry name" value="YpeA/RimI_acetyltransf"/>
</dbReference>
<proteinExistence type="predicted"/>
<feature type="domain" description="N-acetyltransferase" evidence="3">
    <location>
        <begin position="101"/>
        <end position="229"/>
    </location>
</feature>
<keyword evidence="5" id="KW-1185">Reference proteome</keyword>
<organism evidence="4 5">
    <name type="scientific">Pseudonocardia humida</name>
    <dbReference type="NCBI Taxonomy" id="2800819"/>
    <lineage>
        <taxon>Bacteria</taxon>
        <taxon>Bacillati</taxon>
        <taxon>Actinomycetota</taxon>
        <taxon>Actinomycetes</taxon>
        <taxon>Pseudonocardiales</taxon>
        <taxon>Pseudonocardiaceae</taxon>
        <taxon>Pseudonocardia</taxon>
    </lineage>
</organism>
<dbReference type="InterPro" id="IPR013653">
    <property type="entry name" value="GCN5-like_dom"/>
</dbReference>
<name>A0ABT1A9Q3_9PSEU</name>
<evidence type="ECO:0000256" key="1">
    <source>
        <dbReference type="ARBA" id="ARBA00022679"/>
    </source>
</evidence>
<keyword evidence="2 4" id="KW-0012">Acyltransferase</keyword>
<dbReference type="PANTHER" id="PTHR43420:SF3">
    <property type="entry name" value="N-ACETYLTRANSFERASE DOMAIN-CONTAINING PROTEIN"/>
    <property type="match status" value="1"/>
</dbReference>
<gene>
    <name evidence="4" type="ORF">KDL28_31775</name>
</gene>
<dbReference type="RefSeq" id="WP_252444544.1">
    <property type="nucleotide sequence ID" value="NZ_JAGSOV010000069.1"/>
</dbReference>
<dbReference type="Gene3D" id="3.40.630.30">
    <property type="match status" value="1"/>
</dbReference>
<sequence>MTGHPLDSPLWSALTGPHRELAEVRGAAARYRPEVAPFAAQAGGPGTTDPAAWADLSALAGPGGVVVLSGAEPAPGAGWRLVERIPGLQFEGSGVDAQPDDEAVALGADDVPEMLDLVARTRPGPFRSGTHLMGGYLGIRLGGALIAMAGQRMRPPGWTEISAVCTDPDHRGKGLAGRLVRAVAAGVRARGDVPFLHVAAVNTGAVRLYERLGFTLRREVVFSALRAPE</sequence>
<evidence type="ECO:0000313" key="5">
    <source>
        <dbReference type="Proteomes" id="UP001165283"/>
    </source>
</evidence>
<dbReference type="PANTHER" id="PTHR43420">
    <property type="entry name" value="ACETYLTRANSFERASE"/>
    <property type="match status" value="1"/>
</dbReference>
<comment type="caution">
    <text evidence="4">The sequence shown here is derived from an EMBL/GenBank/DDBJ whole genome shotgun (WGS) entry which is preliminary data.</text>
</comment>